<dbReference type="Gene3D" id="3.20.20.370">
    <property type="entry name" value="Glycoside hydrolase/deacetylase"/>
    <property type="match status" value="1"/>
</dbReference>
<name>A0A6J4J814_9PSEU</name>
<proteinExistence type="predicted"/>
<evidence type="ECO:0000313" key="4">
    <source>
        <dbReference type="EMBL" id="CAA9273057.1"/>
    </source>
</evidence>
<dbReference type="SUPFAM" id="SSF88713">
    <property type="entry name" value="Glycoside hydrolase/deacetylase"/>
    <property type="match status" value="1"/>
</dbReference>
<reference evidence="4" key="1">
    <citation type="submission" date="2020-02" db="EMBL/GenBank/DDBJ databases">
        <authorList>
            <person name="Meier V. D."/>
        </authorList>
    </citation>
    <scope>NUCLEOTIDE SEQUENCE</scope>
    <source>
        <strain evidence="4">AVDCRST_MAG54</strain>
    </source>
</reference>
<dbReference type="PANTHER" id="PTHR34216:SF3">
    <property type="entry name" value="POLY-BETA-1,6-N-ACETYL-D-GLUCOSAMINE N-DEACETYLASE"/>
    <property type="match status" value="1"/>
</dbReference>
<dbReference type="AlphaFoldDB" id="A0A6J4J814"/>
<dbReference type="Pfam" id="PF01522">
    <property type="entry name" value="Polysacc_deac_1"/>
    <property type="match status" value="2"/>
</dbReference>
<dbReference type="InterPro" id="IPR011330">
    <property type="entry name" value="Glyco_hydro/deAcase_b/a-brl"/>
</dbReference>
<dbReference type="PROSITE" id="PS51677">
    <property type="entry name" value="NODB"/>
    <property type="match status" value="1"/>
</dbReference>
<keyword evidence="2" id="KW-0732">Signal</keyword>
<sequence length="318" mass="34055">MSRRLLVLGWHNIDPTPFYPAAPGAGRRGFDRQLAAIDRLGTVVPLSEAIDTLAAGGSLPPRAVALTFDDGYADWVDAAVPALDRRGMHGTFFLVSDILSGRIGAWWEELADAFRRCTASRLEWAGRVHDLSTPVARRAAQDALKAELKLVDRATRVEAVAGIAERIAPPPPEGAPLFLDWAGAKALAATGHGIGSHTVTHPILAREDAATQRHELEESRHALETGLGRTVDLLAYPNGNAGDYDQQTMELARAAGYRAAVTTRPGLVGAHEPPFAMHRIVLTPLTDVGELFGKVARKSTGAARRVANRAIRTLTPTG</sequence>
<dbReference type="GO" id="GO:0016810">
    <property type="term" value="F:hydrolase activity, acting on carbon-nitrogen (but not peptide) bonds"/>
    <property type="evidence" value="ECO:0007669"/>
    <property type="project" value="InterPro"/>
</dbReference>
<gene>
    <name evidence="4" type="ORF">AVDCRST_MAG54-3125</name>
</gene>
<dbReference type="GO" id="GO:0005576">
    <property type="term" value="C:extracellular region"/>
    <property type="evidence" value="ECO:0007669"/>
    <property type="project" value="UniProtKB-SubCell"/>
</dbReference>
<dbReference type="InterPro" id="IPR051398">
    <property type="entry name" value="Polysacch_Deacetylase"/>
</dbReference>
<accession>A0A6J4J814</accession>
<dbReference type="CDD" id="cd10918">
    <property type="entry name" value="CE4_NodB_like_5s_6s"/>
    <property type="match status" value="1"/>
</dbReference>
<comment type="subcellular location">
    <subcellularLocation>
        <location evidence="1">Secreted</location>
    </subcellularLocation>
</comment>
<evidence type="ECO:0000259" key="3">
    <source>
        <dbReference type="PROSITE" id="PS51677"/>
    </source>
</evidence>
<feature type="domain" description="NodB homology" evidence="3">
    <location>
        <begin position="62"/>
        <end position="318"/>
    </location>
</feature>
<dbReference type="GO" id="GO:0005975">
    <property type="term" value="P:carbohydrate metabolic process"/>
    <property type="evidence" value="ECO:0007669"/>
    <property type="project" value="InterPro"/>
</dbReference>
<protein>
    <submittedName>
        <fullName evidence="4">Polysaccharide deacetylase</fullName>
    </submittedName>
</protein>
<dbReference type="PANTHER" id="PTHR34216">
    <property type="match status" value="1"/>
</dbReference>
<organism evidence="4">
    <name type="scientific">uncultured Actinomycetospora sp</name>
    <dbReference type="NCBI Taxonomy" id="1135996"/>
    <lineage>
        <taxon>Bacteria</taxon>
        <taxon>Bacillati</taxon>
        <taxon>Actinomycetota</taxon>
        <taxon>Actinomycetes</taxon>
        <taxon>Pseudonocardiales</taxon>
        <taxon>Pseudonocardiaceae</taxon>
        <taxon>Actinomycetospora</taxon>
        <taxon>environmental samples</taxon>
    </lineage>
</organism>
<dbReference type="EMBL" id="CADCTH010000394">
    <property type="protein sequence ID" value="CAA9273057.1"/>
    <property type="molecule type" value="Genomic_DNA"/>
</dbReference>
<dbReference type="InterPro" id="IPR002509">
    <property type="entry name" value="NODB_dom"/>
</dbReference>
<evidence type="ECO:0000256" key="1">
    <source>
        <dbReference type="ARBA" id="ARBA00004613"/>
    </source>
</evidence>
<evidence type="ECO:0000256" key="2">
    <source>
        <dbReference type="ARBA" id="ARBA00022729"/>
    </source>
</evidence>